<keyword evidence="7" id="KW-1185">Reference proteome</keyword>
<dbReference type="Pfam" id="PF00126">
    <property type="entry name" value="HTH_1"/>
    <property type="match status" value="1"/>
</dbReference>
<proteinExistence type="inferred from homology"/>
<dbReference type="SUPFAM" id="SSF53850">
    <property type="entry name" value="Periplasmic binding protein-like II"/>
    <property type="match status" value="1"/>
</dbReference>
<keyword evidence="3" id="KW-0238">DNA-binding</keyword>
<dbReference type="SUPFAM" id="SSF46785">
    <property type="entry name" value="Winged helix' DNA-binding domain"/>
    <property type="match status" value="1"/>
</dbReference>
<dbReference type="InterPro" id="IPR058163">
    <property type="entry name" value="LysR-type_TF_proteobact-type"/>
</dbReference>
<name>A0A1M5MZD0_9BURK</name>
<evidence type="ECO:0000259" key="5">
    <source>
        <dbReference type="PROSITE" id="PS50931"/>
    </source>
</evidence>
<accession>A0A1M5MZD0</accession>
<comment type="similarity">
    <text evidence="1">Belongs to the LysR transcriptional regulatory family.</text>
</comment>
<evidence type="ECO:0000256" key="2">
    <source>
        <dbReference type="ARBA" id="ARBA00023015"/>
    </source>
</evidence>
<dbReference type="Pfam" id="PF03466">
    <property type="entry name" value="LysR_substrate"/>
    <property type="match status" value="1"/>
</dbReference>
<dbReference type="GO" id="GO:0003700">
    <property type="term" value="F:DNA-binding transcription factor activity"/>
    <property type="evidence" value="ECO:0007669"/>
    <property type="project" value="InterPro"/>
</dbReference>
<evidence type="ECO:0000256" key="3">
    <source>
        <dbReference type="ARBA" id="ARBA00023125"/>
    </source>
</evidence>
<dbReference type="FunFam" id="1.10.10.10:FF:000001">
    <property type="entry name" value="LysR family transcriptional regulator"/>
    <property type="match status" value="1"/>
</dbReference>
<dbReference type="CDD" id="cd08472">
    <property type="entry name" value="PBP2_CrgA_like_3"/>
    <property type="match status" value="1"/>
</dbReference>
<dbReference type="GO" id="GO:0006351">
    <property type="term" value="P:DNA-templated transcription"/>
    <property type="evidence" value="ECO:0007669"/>
    <property type="project" value="TreeGrafter"/>
</dbReference>
<dbReference type="PANTHER" id="PTHR30537">
    <property type="entry name" value="HTH-TYPE TRANSCRIPTIONAL REGULATOR"/>
    <property type="match status" value="1"/>
</dbReference>
<dbReference type="Gene3D" id="3.40.190.290">
    <property type="match status" value="1"/>
</dbReference>
<evidence type="ECO:0000313" key="6">
    <source>
        <dbReference type="EMBL" id="SHG82577.1"/>
    </source>
</evidence>
<gene>
    <name evidence="6" type="ORF">SAMN04488135_101366</name>
</gene>
<dbReference type="Proteomes" id="UP000184226">
    <property type="component" value="Unassembled WGS sequence"/>
</dbReference>
<dbReference type="FunFam" id="3.40.190.290:FF:000001">
    <property type="entry name" value="Transcriptional regulator, LysR family"/>
    <property type="match status" value="1"/>
</dbReference>
<evidence type="ECO:0000313" key="7">
    <source>
        <dbReference type="Proteomes" id="UP000184226"/>
    </source>
</evidence>
<feature type="domain" description="HTH lysR-type" evidence="5">
    <location>
        <begin position="1"/>
        <end position="59"/>
    </location>
</feature>
<keyword evidence="2" id="KW-0805">Transcription regulation</keyword>
<dbReference type="InterPro" id="IPR036388">
    <property type="entry name" value="WH-like_DNA-bd_sf"/>
</dbReference>
<dbReference type="RefSeq" id="WP_073101361.1">
    <property type="nucleotide sequence ID" value="NZ_FQXE01000001.1"/>
</dbReference>
<sequence>MDRFDSLRLFVRIVEMSSFSRAAAVLEIPRATATHAIKEMEARLGTRLLERTTRHVRPTLDGQAFYERCVHVLSELDDAESSLQHVASNPRGVLRIDMHGTHATKIVLPRIDDFRARYPGIELVVSSGDRLVDLVREGVDCVIRAGNPHDSSLVARRLAVMPQVVCASPDYLAYFGTPRHPDELSAHQVVKFFASSGAVSYPLELLIDGRVKEFVLDGWMSVNDAENYVACALRGCGLIQLPRFHVEDELRAGRLVEVLGAWDSPNLPLAALYPSQRQLSPRVRVFIDWLGKLYEEKFAPRCPVASRPAPSSGP</sequence>
<dbReference type="AlphaFoldDB" id="A0A1M5MZD0"/>
<protein>
    <submittedName>
        <fullName evidence="6">Transcriptional regulator, LysR family</fullName>
    </submittedName>
</protein>
<dbReference type="Gene3D" id="1.10.10.10">
    <property type="entry name" value="Winged helix-like DNA-binding domain superfamily/Winged helix DNA-binding domain"/>
    <property type="match status" value="1"/>
</dbReference>
<dbReference type="GO" id="GO:0043565">
    <property type="term" value="F:sequence-specific DNA binding"/>
    <property type="evidence" value="ECO:0007669"/>
    <property type="project" value="TreeGrafter"/>
</dbReference>
<dbReference type="InterPro" id="IPR005119">
    <property type="entry name" value="LysR_subst-bd"/>
</dbReference>
<organism evidence="6 7">
    <name type="scientific">Pollutimonas bauzanensis</name>
    <dbReference type="NCBI Taxonomy" id="658167"/>
    <lineage>
        <taxon>Bacteria</taxon>
        <taxon>Pseudomonadati</taxon>
        <taxon>Pseudomonadota</taxon>
        <taxon>Betaproteobacteria</taxon>
        <taxon>Burkholderiales</taxon>
        <taxon>Alcaligenaceae</taxon>
        <taxon>Pollutimonas</taxon>
    </lineage>
</organism>
<dbReference type="EMBL" id="FQXE01000001">
    <property type="protein sequence ID" value="SHG82577.1"/>
    <property type="molecule type" value="Genomic_DNA"/>
</dbReference>
<dbReference type="InterPro" id="IPR036390">
    <property type="entry name" value="WH_DNA-bd_sf"/>
</dbReference>
<reference evidence="6 7" key="1">
    <citation type="submission" date="2016-11" db="EMBL/GenBank/DDBJ databases">
        <authorList>
            <person name="Jaros S."/>
            <person name="Januszkiewicz K."/>
            <person name="Wedrychowicz H."/>
        </authorList>
    </citation>
    <scope>NUCLEOTIDE SEQUENCE [LARGE SCALE GENOMIC DNA]</scope>
    <source>
        <strain evidence="6 7">CGMCC 1.10190</strain>
    </source>
</reference>
<dbReference type="STRING" id="658167.SAMN04488135_101366"/>
<dbReference type="InterPro" id="IPR000847">
    <property type="entry name" value="LysR_HTH_N"/>
</dbReference>
<dbReference type="PROSITE" id="PS50931">
    <property type="entry name" value="HTH_LYSR"/>
    <property type="match status" value="1"/>
</dbReference>
<evidence type="ECO:0000256" key="4">
    <source>
        <dbReference type="ARBA" id="ARBA00023163"/>
    </source>
</evidence>
<keyword evidence="4" id="KW-0804">Transcription</keyword>
<dbReference type="PANTHER" id="PTHR30537:SF72">
    <property type="entry name" value="LYSR FAMILY TRANSCRIPTIONAL REGULATOR"/>
    <property type="match status" value="1"/>
</dbReference>
<evidence type="ECO:0000256" key="1">
    <source>
        <dbReference type="ARBA" id="ARBA00009437"/>
    </source>
</evidence>
<dbReference type="OrthoDB" id="9076738at2"/>